<feature type="compositionally biased region" description="Basic and acidic residues" evidence="11">
    <location>
        <begin position="775"/>
        <end position="784"/>
    </location>
</feature>
<dbReference type="SMART" id="SM00355">
    <property type="entry name" value="ZnF_C2H2"/>
    <property type="match status" value="11"/>
</dbReference>
<dbReference type="InterPro" id="IPR050636">
    <property type="entry name" value="C2H2-ZF_domain-containing"/>
</dbReference>
<dbReference type="FunFam" id="3.30.160.60:FF:000213">
    <property type="entry name" value="Zinc finger protein 624"/>
    <property type="match status" value="1"/>
</dbReference>
<evidence type="ECO:0000256" key="2">
    <source>
        <dbReference type="ARBA" id="ARBA00022723"/>
    </source>
</evidence>
<organism evidence="13 14">
    <name type="scientific">Umbra pygmaea</name>
    <name type="common">Eastern mudminnow</name>
    <dbReference type="NCBI Taxonomy" id="75934"/>
    <lineage>
        <taxon>Eukaryota</taxon>
        <taxon>Metazoa</taxon>
        <taxon>Chordata</taxon>
        <taxon>Craniata</taxon>
        <taxon>Vertebrata</taxon>
        <taxon>Euteleostomi</taxon>
        <taxon>Actinopterygii</taxon>
        <taxon>Neopterygii</taxon>
        <taxon>Teleostei</taxon>
        <taxon>Protacanthopterygii</taxon>
        <taxon>Esociformes</taxon>
        <taxon>Umbridae</taxon>
        <taxon>Umbra</taxon>
    </lineage>
</organism>
<feature type="domain" description="C2H2-type" evidence="12">
    <location>
        <begin position="502"/>
        <end position="529"/>
    </location>
</feature>
<evidence type="ECO:0000256" key="7">
    <source>
        <dbReference type="ARBA" id="ARBA00023125"/>
    </source>
</evidence>
<evidence type="ECO:0000256" key="1">
    <source>
        <dbReference type="ARBA" id="ARBA00004123"/>
    </source>
</evidence>
<dbReference type="Pfam" id="PF14973">
    <property type="entry name" value="TINF2_N"/>
    <property type="match status" value="1"/>
</dbReference>
<feature type="domain" description="C2H2-type" evidence="12">
    <location>
        <begin position="613"/>
        <end position="640"/>
    </location>
</feature>
<evidence type="ECO:0000256" key="3">
    <source>
        <dbReference type="ARBA" id="ARBA00022737"/>
    </source>
</evidence>
<evidence type="ECO:0000256" key="4">
    <source>
        <dbReference type="ARBA" id="ARBA00022771"/>
    </source>
</evidence>
<dbReference type="CDD" id="cd11657">
    <property type="entry name" value="TIN2_N"/>
    <property type="match status" value="1"/>
</dbReference>
<dbReference type="GO" id="GO:0005634">
    <property type="term" value="C:nucleus"/>
    <property type="evidence" value="ECO:0007669"/>
    <property type="project" value="UniProtKB-SubCell"/>
</dbReference>
<evidence type="ECO:0000256" key="8">
    <source>
        <dbReference type="ARBA" id="ARBA00023163"/>
    </source>
</evidence>
<dbReference type="PROSITE" id="PS50157">
    <property type="entry name" value="ZINC_FINGER_C2H2_2"/>
    <property type="match status" value="11"/>
</dbReference>
<protein>
    <recommendedName>
        <fullName evidence="12">C2H2-type domain-containing protein</fullName>
    </recommendedName>
</protein>
<evidence type="ECO:0000313" key="13">
    <source>
        <dbReference type="EMBL" id="KAL0962921.1"/>
    </source>
</evidence>
<evidence type="ECO:0000256" key="5">
    <source>
        <dbReference type="ARBA" id="ARBA00022833"/>
    </source>
</evidence>
<evidence type="ECO:0000256" key="11">
    <source>
        <dbReference type="SAM" id="MobiDB-lite"/>
    </source>
</evidence>
<keyword evidence="9" id="KW-0539">Nucleus</keyword>
<feature type="domain" description="C2H2-type" evidence="12">
    <location>
        <begin position="474"/>
        <end position="501"/>
    </location>
</feature>
<keyword evidence="7" id="KW-0238">DNA-binding</keyword>
<evidence type="ECO:0000313" key="14">
    <source>
        <dbReference type="Proteomes" id="UP001557470"/>
    </source>
</evidence>
<keyword evidence="3" id="KW-0677">Repeat</keyword>
<proteinExistence type="predicted"/>
<feature type="region of interest" description="Disordered" evidence="11">
    <location>
        <begin position="283"/>
        <end position="316"/>
    </location>
</feature>
<feature type="domain" description="C2H2-type" evidence="12">
    <location>
        <begin position="753"/>
        <end position="780"/>
    </location>
</feature>
<feature type="domain" description="C2H2-type" evidence="12">
    <location>
        <begin position="669"/>
        <end position="696"/>
    </location>
</feature>
<feature type="domain" description="C2H2-type" evidence="12">
    <location>
        <begin position="725"/>
        <end position="753"/>
    </location>
</feature>
<dbReference type="InterPro" id="IPR029400">
    <property type="entry name" value="TINF2_N"/>
</dbReference>
<dbReference type="FunFam" id="3.30.160.60:FF:000744">
    <property type="entry name" value="zinc finger E-box-binding homeobox 1"/>
    <property type="match status" value="1"/>
</dbReference>
<name>A0ABD0WC65_UMBPY</name>
<dbReference type="AlphaFoldDB" id="A0ABD0WC65"/>
<feature type="domain" description="C2H2-type" evidence="12">
    <location>
        <begin position="585"/>
        <end position="612"/>
    </location>
</feature>
<dbReference type="Pfam" id="PF00096">
    <property type="entry name" value="zf-C2H2"/>
    <property type="match status" value="9"/>
</dbReference>
<dbReference type="GO" id="GO:0010468">
    <property type="term" value="P:regulation of gene expression"/>
    <property type="evidence" value="ECO:0007669"/>
    <property type="project" value="UniProtKB-ARBA"/>
</dbReference>
<accession>A0ABD0WC65</accession>
<dbReference type="PANTHER" id="PTHR47772:SF13">
    <property type="entry name" value="GASTRULA ZINC FINGER PROTEIN XLCGF49.1-LIKE-RELATED"/>
    <property type="match status" value="1"/>
</dbReference>
<dbReference type="GO" id="GO:0003677">
    <property type="term" value="F:DNA binding"/>
    <property type="evidence" value="ECO:0007669"/>
    <property type="project" value="UniProtKB-KW"/>
</dbReference>
<keyword evidence="8" id="KW-0804">Transcription</keyword>
<feature type="compositionally biased region" description="Basic and acidic residues" evidence="11">
    <location>
        <begin position="284"/>
        <end position="305"/>
    </location>
</feature>
<reference evidence="13 14" key="1">
    <citation type="submission" date="2024-06" db="EMBL/GenBank/DDBJ databases">
        <authorList>
            <person name="Pan Q."/>
            <person name="Wen M."/>
            <person name="Jouanno E."/>
            <person name="Zahm M."/>
            <person name="Klopp C."/>
            <person name="Cabau C."/>
            <person name="Louis A."/>
            <person name="Berthelot C."/>
            <person name="Parey E."/>
            <person name="Roest Crollius H."/>
            <person name="Montfort J."/>
            <person name="Robinson-Rechavi M."/>
            <person name="Bouchez O."/>
            <person name="Lampietro C."/>
            <person name="Lopez Roques C."/>
            <person name="Donnadieu C."/>
            <person name="Postlethwait J."/>
            <person name="Bobe J."/>
            <person name="Verreycken H."/>
            <person name="Guiguen Y."/>
        </authorList>
    </citation>
    <scope>NUCLEOTIDE SEQUENCE [LARGE SCALE GENOMIC DNA]</scope>
    <source>
        <strain evidence="13">Up_M1</strain>
        <tissue evidence="13">Testis</tissue>
    </source>
</reference>
<feature type="domain" description="C2H2-type" evidence="12">
    <location>
        <begin position="641"/>
        <end position="668"/>
    </location>
</feature>
<dbReference type="GO" id="GO:0008270">
    <property type="term" value="F:zinc ion binding"/>
    <property type="evidence" value="ECO:0007669"/>
    <property type="project" value="UniProtKB-KW"/>
</dbReference>
<feature type="domain" description="C2H2-type" evidence="12">
    <location>
        <begin position="530"/>
        <end position="557"/>
    </location>
</feature>
<dbReference type="Proteomes" id="UP001557470">
    <property type="component" value="Unassembled WGS sequence"/>
</dbReference>
<keyword evidence="14" id="KW-1185">Reference proteome</keyword>
<keyword evidence="2" id="KW-0479">Metal-binding</keyword>
<dbReference type="EMBL" id="JAGEUA010000011">
    <property type="protein sequence ID" value="KAL0962921.1"/>
    <property type="molecule type" value="Genomic_DNA"/>
</dbReference>
<feature type="domain" description="C2H2-type" evidence="12">
    <location>
        <begin position="558"/>
        <end position="585"/>
    </location>
</feature>
<feature type="region of interest" description="Disordered" evidence="11">
    <location>
        <begin position="773"/>
        <end position="800"/>
    </location>
</feature>
<feature type="compositionally biased region" description="Basic residues" evidence="11">
    <location>
        <begin position="785"/>
        <end position="800"/>
    </location>
</feature>
<dbReference type="PROSITE" id="PS00028">
    <property type="entry name" value="ZINC_FINGER_C2H2_1"/>
    <property type="match status" value="11"/>
</dbReference>
<keyword evidence="5" id="KW-0862">Zinc</keyword>
<keyword evidence="6" id="KW-0805">Transcription regulation</keyword>
<dbReference type="InterPro" id="IPR036236">
    <property type="entry name" value="Znf_C2H2_sf"/>
</dbReference>
<dbReference type="SUPFAM" id="SSF57667">
    <property type="entry name" value="beta-beta-alpha zinc fingers"/>
    <property type="match status" value="6"/>
</dbReference>
<dbReference type="FunFam" id="3.30.160.60:FF:000322">
    <property type="entry name" value="GDNF-inducible zinc finger protein 1"/>
    <property type="match status" value="1"/>
</dbReference>
<dbReference type="FunFam" id="3.30.160.60:FF:000100">
    <property type="entry name" value="Zinc finger 45-like"/>
    <property type="match status" value="3"/>
</dbReference>
<comment type="caution">
    <text evidence="13">The sequence shown here is derived from an EMBL/GenBank/DDBJ whole genome shotgun (WGS) entry which is preliminary data.</text>
</comment>
<dbReference type="PANTHER" id="PTHR47772">
    <property type="entry name" value="ZINC FINGER PROTEIN 200"/>
    <property type="match status" value="1"/>
</dbReference>
<evidence type="ECO:0000256" key="10">
    <source>
        <dbReference type="PROSITE-ProRule" id="PRU00042"/>
    </source>
</evidence>
<evidence type="ECO:0000259" key="12">
    <source>
        <dbReference type="PROSITE" id="PS50157"/>
    </source>
</evidence>
<comment type="subcellular location">
    <subcellularLocation>
        <location evidence="1">Nucleus</location>
    </subcellularLocation>
</comment>
<gene>
    <name evidence="13" type="ORF">UPYG_G00347170</name>
</gene>
<dbReference type="FunFam" id="3.30.160.60:FF:000624">
    <property type="entry name" value="zinc finger protein 697"/>
    <property type="match status" value="2"/>
</dbReference>
<sequence>MDKRSKNMAITGPPVPLSALRLLVSPLRLMYSFVWHVVNQRNVMHYGKVEEFVTVVTEAVPELLSFKQRTQLILGLKARMILEMFRKDVPPNPQAIHNLLENMSICVSTWEQNNEVKESQANFVTLVHTLLKNPYERKHFFQGEFQRQYGSKYDTALQALVGGLVFRLEQRLFVPDLAQIASMISASPSDLEDCGKSVSDSEQLKLLLQNPNLLNKTQFNKNVPLTSSAGDCVLSSLSFRLPCDMKSVQPDFFCERRNLEEAALNINSPASVSDVEDLGVMSENSDHAGENSKIEIDEGSARDNEGGPDNAVCDSNEENTLSQSQVVLFNPHGISGVVEEVSSEKSMQPTERDEQLVSAMEITKASPSQIQVVIPVNNGDQTSDQLVQLVSVHQWISHIASNDICLPSLPPLPQNNNVELEMELGDTCLGSSVVIGNPETEANLLERAVIRRRRVVRPQRITVPSKRRIPEATFICQDCGKAFSYPSQLENHLRIHTGEKPFKCTVCGRGFRSVGYLTTHMKNHSEARPFKCDQCDKCFRKNDALKKHRIIHMGAKPHKCTICGKGFTQAFYCRIHIQSHAENNFPCTHCSKRFPTEYKLSVHQRWHTMERSFVCEQCGMRFFHPSGLKRHMGYHIGDRPFLCALCGRTFVYEFDLKKHQRDHGPKPEIPCPVCKKIFSSNGLVKAHMLTHSSVKPYHCDLCDRSFKQSCNLTCHKRLHTGERPYHCDVCGKTYKLKQHLKEHMIVNHTEEQHPCDQCGKVFKLARLLKVHQRLHSSERSERTKKCSHASRRRRHSSKMS</sequence>
<dbReference type="InterPro" id="IPR013087">
    <property type="entry name" value="Znf_C2H2_type"/>
</dbReference>
<dbReference type="Gene3D" id="3.30.160.60">
    <property type="entry name" value="Classic Zinc Finger"/>
    <property type="match status" value="11"/>
</dbReference>
<evidence type="ECO:0000256" key="6">
    <source>
        <dbReference type="ARBA" id="ARBA00023015"/>
    </source>
</evidence>
<feature type="domain" description="C2H2-type" evidence="12">
    <location>
        <begin position="697"/>
        <end position="724"/>
    </location>
</feature>
<evidence type="ECO:0000256" key="9">
    <source>
        <dbReference type="ARBA" id="ARBA00023242"/>
    </source>
</evidence>
<keyword evidence="4 10" id="KW-0863">Zinc-finger</keyword>